<dbReference type="Proteomes" id="UP000265703">
    <property type="component" value="Unassembled WGS sequence"/>
</dbReference>
<dbReference type="OrthoDB" id="2438143at2759"/>
<accession>A0A397SMA2</accession>
<reference evidence="2 3" key="1">
    <citation type="submission" date="2018-06" db="EMBL/GenBank/DDBJ databases">
        <title>Comparative genomics reveals the genomic features of Rhizophagus irregularis, R. cerebriforme, R. diaphanum and Gigaspora rosea, and their symbiotic lifestyle signature.</title>
        <authorList>
            <person name="Morin E."/>
            <person name="San Clemente H."/>
            <person name="Chen E.C.H."/>
            <person name="De La Providencia I."/>
            <person name="Hainaut M."/>
            <person name="Kuo A."/>
            <person name="Kohler A."/>
            <person name="Murat C."/>
            <person name="Tang N."/>
            <person name="Roy S."/>
            <person name="Loubradou J."/>
            <person name="Henrissat B."/>
            <person name="Grigoriev I.V."/>
            <person name="Corradi N."/>
            <person name="Roux C."/>
            <person name="Martin F.M."/>
        </authorList>
    </citation>
    <scope>NUCLEOTIDE SEQUENCE [LARGE SCALE GENOMIC DNA]</scope>
    <source>
        <strain evidence="2 3">DAOM 227022</strain>
    </source>
</reference>
<evidence type="ECO:0000313" key="2">
    <source>
        <dbReference type="EMBL" id="RIA86802.1"/>
    </source>
</evidence>
<organism evidence="2 3">
    <name type="scientific">Glomus cerebriforme</name>
    <dbReference type="NCBI Taxonomy" id="658196"/>
    <lineage>
        <taxon>Eukaryota</taxon>
        <taxon>Fungi</taxon>
        <taxon>Fungi incertae sedis</taxon>
        <taxon>Mucoromycota</taxon>
        <taxon>Glomeromycotina</taxon>
        <taxon>Glomeromycetes</taxon>
        <taxon>Glomerales</taxon>
        <taxon>Glomeraceae</taxon>
        <taxon>Glomus</taxon>
    </lineage>
</organism>
<evidence type="ECO:0000313" key="3">
    <source>
        <dbReference type="Proteomes" id="UP000265703"/>
    </source>
</evidence>
<dbReference type="EMBL" id="QKYT01000343">
    <property type="protein sequence ID" value="RIA86802.1"/>
    <property type="molecule type" value="Genomic_DNA"/>
</dbReference>
<keyword evidence="1" id="KW-0175">Coiled coil</keyword>
<name>A0A397SMA2_9GLOM</name>
<evidence type="ECO:0000256" key="1">
    <source>
        <dbReference type="SAM" id="Coils"/>
    </source>
</evidence>
<comment type="caution">
    <text evidence="2">The sequence shown here is derived from an EMBL/GenBank/DDBJ whole genome shotgun (WGS) entry which is preliminary data.</text>
</comment>
<sequence length="178" mass="20471">MYHMNETIFSVVAVHLQGSNSELAKLVSFCSEISRTLFSGEHKLSLRSPKKKFAEIKVVNDELKEKNTEIPDLRRKFAEIEAERAELKARIAELLRQSVEENKRRDAENAELKVRIEELEKNKTVTTKLESENTEFRDRITKVEQRQMLSDNVSKITNSSNNSSSNFNSLAVLGNWTI</sequence>
<gene>
    <name evidence="2" type="ORF">C1645_878452</name>
</gene>
<protein>
    <submittedName>
        <fullName evidence="2">Uncharacterized protein</fullName>
    </submittedName>
</protein>
<proteinExistence type="predicted"/>
<feature type="coiled-coil region" evidence="1">
    <location>
        <begin position="56"/>
        <end position="146"/>
    </location>
</feature>
<keyword evidence="3" id="KW-1185">Reference proteome</keyword>
<dbReference type="AlphaFoldDB" id="A0A397SMA2"/>